<organism evidence="9 10">
    <name type="scientific">Streptomyces camponoticapitis</name>
    <dbReference type="NCBI Taxonomy" id="1616125"/>
    <lineage>
        <taxon>Bacteria</taxon>
        <taxon>Bacillati</taxon>
        <taxon>Actinomycetota</taxon>
        <taxon>Actinomycetes</taxon>
        <taxon>Kitasatosporales</taxon>
        <taxon>Streptomycetaceae</taxon>
        <taxon>Streptomyces</taxon>
    </lineage>
</organism>
<keyword evidence="2" id="KW-1003">Cell membrane</keyword>
<dbReference type="Pfam" id="PF07690">
    <property type="entry name" value="MFS_1"/>
    <property type="match status" value="1"/>
</dbReference>
<evidence type="ECO:0000256" key="6">
    <source>
        <dbReference type="SAM" id="MobiDB-lite"/>
    </source>
</evidence>
<evidence type="ECO:0000313" key="10">
    <source>
        <dbReference type="Proteomes" id="UP000660265"/>
    </source>
</evidence>
<feature type="domain" description="Major facilitator superfamily (MFS) profile" evidence="8">
    <location>
        <begin position="228"/>
        <end position="444"/>
    </location>
</feature>
<feature type="transmembrane region" description="Helical" evidence="7">
    <location>
        <begin position="180"/>
        <end position="197"/>
    </location>
</feature>
<evidence type="ECO:0000256" key="4">
    <source>
        <dbReference type="ARBA" id="ARBA00022989"/>
    </source>
</evidence>
<feature type="transmembrane region" description="Helical" evidence="7">
    <location>
        <begin position="12"/>
        <end position="37"/>
    </location>
</feature>
<gene>
    <name evidence="9" type="ORF">GCM10011583_18810</name>
</gene>
<dbReference type="PROSITE" id="PS50850">
    <property type="entry name" value="MFS"/>
    <property type="match status" value="1"/>
</dbReference>
<evidence type="ECO:0000256" key="3">
    <source>
        <dbReference type="ARBA" id="ARBA00022692"/>
    </source>
</evidence>
<name>A0ABQ2E4B6_9ACTN</name>
<feature type="transmembrane region" description="Helical" evidence="7">
    <location>
        <begin position="382"/>
        <end position="405"/>
    </location>
</feature>
<feature type="transmembrane region" description="Helical" evidence="7">
    <location>
        <begin position="154"/>
        <end position="174"/>
    </location>
</feature>
<evidence type="ECO:0000256" key="5">
    <source>
        <dbReference type="ARBA" id="ARBA00023136"/>
    </source>
</evidence>
<accession>A0ABQ2E4B6</accession>
<dbReference type="Gene3D" id="1.20.1250.20">
    <property type="entry name" value="MFS general substrate transporter like domains"/>
    <property type="match status" value="1"/>
</dbReference>
<dbReference type="PANTHER" id="PTHR23513:SF11">
    <property type="entry name" value="STAPHYLOFERRIN A TRANSPORTER"/>
    <property type="match status" value="1"/>
</dbReference>
<evidence type="ECO:0000256" key="7">
    <source>
        <dbReference type="SAM" id="Phobius"/>
    </source>
</evidence>
<keyword evidence="3 7" id="KW-0812">Transmembrane</keyword>
<dbReference type="CDD" id="cd06173">
    <property type="entry name" value="MFS_MefA_like"/>
    <property type="match status" value="1"/>
</dbReference>
<protein>
    <submittedName>
        <fullName evidence="9">MFS transporter</fullName>
    </submittedName>
</protein>
<feature type="region of interest" description="Disordered" evidence="6">
    <location>
        <begin position="411"/>
        <end position="444"/>
    </location>
</feature>
<comment type="subcellular location">
    <subcellularLocation>
        <location evidence="1">Cell membrane</location>
        <topology evidence="1">Multi-pass membrane protein</topology>
    </subcellularLocation>
</comment>
<dbReference type="EMBL" id="BMMV01000005">
    <property type="protein sequence ID" value="GGJ87514.1"/>
    <property type="molecule type" value="Genomic_DNA"/>
</dbReference>
<sequence>MSAAAVRRWPLTAVLTANAISALGRTLSLIGIPWFVLQTTGSAGRAGVVAFCATLPVVVSALVGGPVIDRIGRRRVSIASDVLCALSVGAIPLLHRADTLPFWALCALVALHGLAHTPGDTARYVLVPDLAEHAGTTLIRAASLFDAVERGARMLGAALAGLVIALLGAEAALLFDALTYLLSALLVGAGLRGVRGAQPVKDMPPVSPRTYIAELREGYAYLARTRLLAAVVLMAMFMNGVDQGWNGVLLPVHAERNLGGAAELGLVTAVFGAGGLLGALLYGAAGHHFTRRTVLAVAVLLCGAPRFAVAGLTDSTAALAVIMGAAGVAGGMINPILTTVTYERVPDELRSRVAGAMTAGCELTMPLGALAAGLLVEGTSLSTALLLMGGVYLLATLSPALLPVWRGLDPASRETADDREGVSSPGPSRPVPAPAATTARPPGP</sequence>
<feature type="transmembrane region" description="Helical" evidence="7">
    <location>
        <begin position="294"/>
        <end position="312"/>
    </location>
</feature>
<evidence type="ECO:0000259" key="8">
    <source>
        <dbReference type="PROSITE" id="PS50850"/>
    </source>
</evidence>
<keyword evidence="5 7" id="KW-0472">Membrane</keyword>
<dbReference type="RefSeq" id="WP_189106905.1">
    <property type="nucleotide sequence ID" value="NZ_BMMV01000005.1"/>
</dbReference>
<proteinExistence type="predicted"/>
<dbReference type="InterPro" id="IPR020846">
    <property type="entry name" value="MFS_dom"/>
</dbReference>
<dbReference type="SUPFAM" id="SSF103473">
    <property type="entry name" value="MFS general substrate transporter"/>
    <property type="match status" value="1"/>
</dbReference>
<feature type="transmembrane region" description="Helical" evidence="7">
    <location>
        <begin position="258"/>
        <end position="282"/>
    </location>
</feature>
<evidence type="ECO:0000256" key="1">
    <source>
        <dbReference type="ARBA" id="ARBA00004651"/>
    </source>
</evidence>
<feature type="transmembrane region" description="Helical" evidence="7">
    <location>
        <begin position="218"/>
        <end position="238"/>
    </location>
</feature>
<feature type="transmembrane region" description="Helical" evidence="7">
    <location>
        <begin position="354"/>
        <end position="376"/>
    </location>
</feature>
<feature type="compositionally biased region" description="Basic and acidic residues" evidence="6">
    <location>
        <begin position="411"/>
        <end position="421"/>
    </location>
</feature>
<feature type="transmembrane region" description="Helical" evidence="7">
    <location>
        <begin position="43"/>
        <end position="64"/>
    </location>
</feature>
<evidence type="ECO:0000313" key="9">
    <source>
        <dbReference type="EMBL" id="GGJ87514.1"/>
    </source>
</evidence>
<dbReference type="InterPro" id="IPR036259">
    <property type="entry name" value="MFS_trans_sf"/>
</dbReference>
<dbReference type="Proteomes" id="UP000660265">
    <property type="component" value="Unassembled WGS sequence"/>
</dbReference>
<feature type="compositionally biased region" description="Low complexity" evidence="6">
    <location>
        <begin position="434"/>
        <end position="444"/>
    </location>
</feature>
<evidence type="ECO:0000256" key="2">
    <source>
        <dbReference type="ARBA" id="ARBA00022475"/>
    </source>
</evidence>
<reference evidence="10" key="1">
    <citation type="journal article" date="2019" name="Int. J. Syst. Evol. Microbiol.">
        <title>The Global Catalogue of Microorganisms (GCM) 10K type strain sequencing project: providing services to taxonomists for standard genome sequencing and annotation.</title>
        <authorList>
            <consortium name="The Broad Institute Genomics Platform"/>
            <consortium name="The Broad Institute Genome Sequencing Center for Infectious Disease"/>
            <person name="Wu L."/>
            <person name="Ma J."/>
        </authorList>
    </citation>
    <scope>NUCLEOTIDE SEQUENCE [LARGE SCALE GENOMIC DNA]</scope>
    <source>
        <strain evidence="10">CGMCC 4.7275</strain>
    </source>
</reference>
<keyword evidence="4 7" id="KW-1133">Transmembrane helix</keyword>
<feature type="transmembrane region" description="Helical" evidence="7">
    <location>
        <begin position="318"/>
        <end position="342"/>
    </location>
</feature>
<comment type="caution">
    <text evidence="9">The sequence shown here is derived from an EMBL/GenBank/DDBJ whole genome shotgun (WGS) entry which is preliminary data.</text>
</comment>
<dbReference type="InterPro" id="IPR011701">
    <property type="entry name" value="MFS"/>
</dbReference>
<dbReference type="PANTHER" id="PTHR23513">
    <property type="entry name" value="INTEGRAL MEMBRANE EFFLUX PROTEIN-RELATED"/>
    <property type="match status" value="1"/>
</dbReference>
<keyword evidence="10" id="KW-1185">Reference proteome</keyword>